<dbReference type="CDD" id="cd00432">
    <property type="entry name" value="Ribosomal_L18_L5e"/>
    <property type="match status" value="1"/>
</dbReference>
<evidence type="ECO:0000256" key="1">
    <source>
        <dbReference type="ARBA" id="ARBA00007116"/>
    </source>
</evidence>
<keyword evidence="4 7" id="KW-0689">Ribosomal protein</keyword>
<dbReference type="GO" id="GO:0003735">
    <property type="term" value="F:structural constituent of ribosome"/>
    <property type="evidence" value="ECO:0007669"/>
    <property type="project" value="InterPro"/>
</dbReference>
<dbReference type="PANTHER" id="PTHR12899:SF3">
    <property type="entry name" value="LARGE RIBOSOMAL SUBUNIT PROTEIN UL18M"/>
    <property type="match status" value="1"/>
</dbReference>
<sequence length="129" mass="14691">MKNSKILLGTLDNKKKRKLRTRAKIKKGCGYLRLSIFKSNRYFYAQLIDDENGVTVASASTLEKALKIECDRRVNKESAKAVGKLIISRLSNKDLSNKQLIFDKGPYRYAKNTVVSKFAEILRESGLNF</sequence>
<dbReference type="GO" id="GO:0006412">
    <property type="term" value="P:translation"/>
    <property type="evidence" value="ECO:0007669"/>
    <property type="project" value="UniProtKB-UniRule"/>
</dbReference>
<keyword evidence="9" id="KW-1185">Reference proteome</keyword>
<evidence type="ECO:0000256" key="7">
    <source>
        <dbReference type="HAMAP-Rule" id="MF_01337"/>
    </source>
</evidence>
<evidence type="ECO:0000256" key="2">
    <source>
        <dbReference type="ARBA" id="ARBA00022730"/>
    </source>
</evidence>
<dbReference type="EMBL" id="BNGU01000004">
    <property type="protein sequence ID" value="GHM59166.1"/>
    <property type="molecule type" value="Genomic_DNA"/>
</dbReference>
<dbReference type="HAMAP" id="MF_01337_B">
    <property type="entry name" value="Ribosomal_uL18_B"/>
    <property type="match status" value="1"/>
</dbReference>
<dbReference type="GO" id="GO:0022625">
    <property type="term" value="C:cytosolic large ribosomal subunit"/>
    <property type="evidence" value="ECO:0007669"/>
    <property type="project" value="TreeGrafter"/>
</dbReference>
<dbReference type="Pfam" id="PF00861">
    <property type="entry name" value="Ribosomal_L18p"/>
    <property type="match status" value="1"/>
</dbReference>
<dbReference type="GO" id="GO:0008097">
    <property type="term" value="F:5S rRNA binding"/>
    <property type="evidence" value="ECO:0007669"/>
    <property type="project" value="TreeGrafter"/>
</dbReference>
<dbReference type="AlphaFoldDB" id="A0A8J3HNW4"/>
<reference evidence="8 9" key="1">
    <citation type="journal article" date="2021" name="Microb. Ecol.">
        <title>Candidatus Mesenet longicola: Novel Endosymbionts of Brontispa longissima that Induce Cytoplasmic Incompatibility.</title>
        <authorList>
            <person name="Takano S."/>
            <person name="Gotoh Y."/>
            <person name="Hayashi T."/>
        </authorList>
    </citation>
    <scope>NUCLEOTIDE SEQUENCE [LARGE SCALE GENOMIC DNA]</scope>
    <source>
        <strain evidence="8">L5</strain>
    </source>
</reference>
<evidence type="ECO:0000256" key="5">
    <source>
        <dbReference type="ARBA" id="ARBA00023274"/>
    </source>
</evidence>
<organism evidence="8 9">
    <name type="scientific">Candidatus Mesenet longicola</name>
    <dbReference type="NCBI Taxonomy" id="1892558"/>
    <lineage>
        <taxon>Bacteria</taxon>
        <taxon>Pseudomonadati</taxon>
        <taxon>Pseudomonadota</taxon>
        <taxon>Alphaproteobacteria</taxon>
        <taxon>Rickettsiales</taxon>
        <taxon>Anaplasmataceae</taxon>
        <taxon>Candidatus Mesenet</taxon>
    </lineage>
</organism>
<evidence type="ECO:0000256" key="4">
    <source>
        <dbReference type="ARBA" id="ARBA00022980"/>
    </source>
</evidence>
<protein>
    <recommendedName>
        <fullName evidence="6 7">Large ribosomal subunit protein uL18</fullName>
    </recommendedName>
</protein>
<comment type="function">
    <text evidence="7">This is one of the proteins that bind and probably mediate the attachment of the 5S RNA into the large ribosomal subunit, where it forms part of the central protuberance.</text>
</comment>
<dbReference type="InterPro" id="IPR004389">
    <property type="entry name" value="Ribosomal_uL18_bac-type"/>
</dbReference>
<comment type="similarity">
    <text evidence="1 7">Belongs to the universal ribosomal protein uL18 family.</text>
</comment>
<dbReference type="SUPFAM" id="SSF53137">
    <property type="entry name" value="Translational machinery components"/>
    <property type="match status" value="1"/>
</dbReference>
<evidence type="ECO:0000313" key="9">
    <source>
        <dbReference type="Proteomes" id="UP000637906"/>
    </source>
</evidence>
<evidence type="ECO:0000313" key="8">
    <source>
        <dbReference type="EMBL" id="GHM59166.1"/>
    </source>
</evidence>
<gene>
    <name evidence="7 8" type="primary">rplR</name>
    <name evidence="8" type="ORF">sL5_01590</name>
</gene>
<comment type="subunit">
    <text evidence="7">Part of the 50S ribosomal subunit; part of the 5S rRNA/L5/L18/L25 subcomplex. Contacts the 5S and 23S rRNAs.</text>
</comment>
<dbReference type="NCBIfam" id="TIGR00060">
    <property type="entry name" value="L18_bact"/>
    <property type="match status" value="1"/>
</dbReference>
<keyword evidence="3 7" id="KW-0694">RNA-binding</keyword>
<dbReference type="Proteomes" id="UP000637906">
    <property type="component" value="Unassembled WGS sequence"/>
</dbReference>
<comment type="caution">
    <text evidence="8">The sequence shown here is derived from an EMBL/GenBank/DDBJ whole genome shotgun (WGS) entry which is preliminary data.</text>
</comment>
<dbReference type="InterPro" id="IPR057268">
    <property type="entry name" value="Ribosomal_L18"/>
</dbReference>
<accession>A0A8J3HNW4</accession>
<dbReference type="PANTHER" id="PTHR12899">
    <property type="entry name" value="39S RIBOSOMAL PROTEIN L18, MITOCHONDRIAL"/>
    <property type="match status" value="1"/>
</dbReference>
<evidence type="ECO:0000256" key="3">
    <source>
        <dbReference type="ARBA" id="ARBA00022884"/>
    </source>
</evidence>
<keyword evidence="5 7" id="KW-0687">Ribonucleoprotein</keyword>
<name>A0A8J3HNW4_9RICK</name>
<dbReference type="InterPro" id="IPR005484">
    <property type="entry name" value="Ribosomal_uL18_bac/plant/anim"/>
</dbReference>
<dbReference type="Gene3D" id="3.30.420.100">
    <property type="match status" value="1"/>
</dbReference>
<proteinExistence type="inferred from homology"/>
<keyword evidence="2 7" id="KW-0699">rRNA-binding</keyword>
<evidence type="ECO:0000256" key="6">
    <source>
        <dbReference type="ARBA" id="ARBA00035197"/>
    </source>
</evidence>